<name>A0A7Z7LCT2_9BACT</name>
<dbReference type="PANTHER" id="PTHR24321:SF11">
    <property type="entry name" value="BLR0893 PROTEIN"/>
    <property type="match status" value="1"/>
</dbReference>
<evidence type="ECO:0000256" key="2">
    <source>
        <dbReference type="ARBA" id="ARBA00023002"/>
    </source>
</evidence>
<dbReference type="InterPro" id="IPR002347">
    <property type="entry name" value="SDR_fam"/>
</dbReference>
<dbReference type="NCBIfam" id="NF005559">
    <property type="entry name" value="PRK07231.1"/>
    <property type="match status" value="1"/>
</dbReference>
<keyword evidence="4" id="KW-1185">Reference proteome</keyword>
<evidence type="ECO:0000313" key="4">
    <source>
        <dbReference type="Proteomes" id="UP000250796"/>
    </source>
</evidence>
<dbReference type="InterPro" id="IPR036291">
    <property type="entry name" value="NAD(P)-bd_dom_sf"/>
</dbReference>
<dbReference type="InterPro" id="IPR020904">
    <property type="entry name" value="Sc_DH/Rdtase_CS"/>
</dbReference>
<proteinExistence type="inferred from homology"/>
<dbReference type="PRINTS" id="PR00081">
    <property type="entry name" value="GDHRDH"/>
</dbReference>
<dbReference type="FunFam" id="3.40.50.720:FF:000084">
    <property type="entry name" value="Short-chain dehydrogenase reductase"/>
    <property type="match status" value="1"/>
</dbReference>
<gene>
    <name evidence="3" type="primary">fabG</name>
    <name evidence="3" type="ORF">MESINF_0209</name>
</gene>
<dbReference type="PANTHER" id="PTHR24321">
    <property type="entry name" value="DEHYDROGENASES, SHORT CHAIN"/>
    <property type="match status" value="1"/>
</dbReference>
<dbReference type="RefSeq" id="WP_169698106.1">
    <property type="nucleotide sequence ID" value="NZ_LS974202.1"/>
</dbReference>
<sequence length="253" mass="26838">MKRFEGKIAMVTGGGSGIGADTAAAFAREGATVVVTDIDEEKGRKLVEEINSEGGRAIFLKHDVSNVEETEKVVKAIVEKFGRLDIAFNNAGISGPSIPVAEYPVDSWEKIISVNLSGVFYSMKYEIEQMLKQGGGAIINNSSILGKVGFSNASAYTASKHGVVGLTKAAALEYASRNIRINAINPAFIKTPLLESAGMVQSSPAYEMMVALHPVGRFGEPREVTSVVLFLASDGASFIHGESIMVDGGYTAR</sequence>
<accession>A0A7Z7LCT2</accession>
<dbReference type="EMBL" id="LS974202">
    <property type="protein sequence ID" value="SSC11658.1"/>
    <property type="molecule type" value="Genomic_DNA"/>
</dbReference>
<protein>
    <submittedName>
        <fullName evidence="3">3-oxoacyl-[acyl-carrier-protein] reductase FabG</fullName>
        <ecNumber evidence="3">1.1.1.100</ecNumber>
    </submittedName>
</protein>
<dbReference type="Pfam" id="PF13561">
    <property type="entry name" value="adh_short_C2"/>
    <property type="match status" value="1"/>
</dbReference>
<comment type="similarity">
    <text evidence="1">Belongs to the short-chain dehydrogenases/reductases (SDR) family.</text>
</comment>
<evidence type="ECO:0000313" key="3">
    <source>
        <dbReference type="EMBL" id="SSC11658.1"/>
    </source>
</evidence>
<dbReference type="PROSITE" id="PS00061">
    <property type="entry name" value="ADH_SHORT"/>
    <property type="match status" value="1"/>
</dbReference>
<dbReference type="GO" id="GO:0004316">
    <property type="term" value="F:3-oxoacyl-[acyl-carrier-protein] reductase (NADPH) activity"/>
    <property type="evidence" value="ECO:0007669"/>
    <property type="project" value="UniProtKB-EC"/>
</dbReference>
<dbReference type="SUPFAM" id="SSF51735">
    <property type="entry name" value="NAD(P)-binding Rossmann-fold domains"/>
    <property type="match status" value="1"/>
</dbReference>
<dbReference type="Proteomes" id="UP000250796">
    <property type="component" value="Chromosome MESINF"/>
</dbReference>
<dbReference type="KEGG" id="minf:MESINF_0209"/>
<dbReference type="Gene3D" id="3.40.50.720">
    <property type="entry name" value="NAD(P)-binding Rossmann-like Domain"/>
    <property type="match status" value="1"/>
</dbReference>
<organism evidence="3 4">
    <name type="scientific">Mesotoga infera</name>
    <dbReference type="NCBI Taxonomy" id="1236046"/>
    <lineage>
        <taxon>Bacteria</taxon>
        <taxon>Thermotogati</taxon>
        <taxon>Thermotogota</taxon>
        <taxon>Thermotogae</taxon>
        <taxon>Kosmotogales</taxon>
        <taxon>Kosmotogaceae</taxon>
        <taxon>Mesotoga</taxon>
    </lineage>
</organism>
<dbReference type="PRINTS" id="PR00080">
    <property type="entry name" value="SDRFAMILY"/>
</dbReference>
<reference evidence="3 4" key="1">
    <citation type="submission" date="2017-01" db="EMBL/GenBank/DDBJ databases">
        <authorList>
            <person name="Erauso G."/>
        </authorList>
    </citation>
    <scope>NUCLEOTIDE SEQUENCE [LARGE SCALE GENOMIC DNA]</scope>
    <source>
        <strain evidence="3">MESINF1</strain>
    </source>
</reference>
<evidence type="ECO:0000256" key="1">
    <source>
        <dbReference type="ARBA" id="ARBA00006484"/>
    </source>
</evidence>
<keyword evidence="2 3" id="KW-0560">Oxidoreductase</keyword>
<dbReference type="AlphaFoldDB" id="A0A7Z7LCT2"/>
<dbReference type="EC" id="1.1.1.100" evidence="3"/>